<dbReference type="InterPro" id="IPR050189">
    <property type="entry name" value="MFS_Efflux_Transporters"/>
</dbReference>
<feature type="transmembrane region" description="Helical" evidence="7">
    <location>
        <begin position="205"/>
        <end position="225"/>
    </location>
</feature>
<reference evidence="8 9" key="1">
    <citation type="submission" date="2019-02" db="EMBL/GenBank/DDBJ databases">
        <title>Sequencing the genomes of 1000 actinobacteria strains.</title>
        <authorList>
            <person name="Klenk H.-P."/>
        </authorList>
    </citation>
    <scope>NUCLEOTIDE SEQUENCE [LARGE SCALE GENOMIC DNA]</scope>
    <source>
        <strain evidence="8 9">DSM 17364</strain>
    </source>
</reference>
<dbReference type="InterPro" id="IPR011701">
    <property type="entry name" value="MFS"/>
</dbReference>
<feature type="compositionally biased region" description="Low complexity" evidence="6">
    <location>
        <begin position="397"/>
        <end position="409"/>
    </location>
</feature>
<protein>
    <submittedName>
        <fullName evidence="8">Putative MFS family arabinose efflux permease</fullName>
    </submittedName>
</protein>
<dbReference type="EMBL" id="SHLA01000001">
    <property type="protein sequence ID" value="RZU60541.1"/>
    <property type="molecule type" value="Genomic_DNA"/>
</dbReference>
<dbReference type="InterPro" id="IPR036259">
    <property type="entry name" value="MFS_trans_sf"/>
</dbReference>
<evidence type="ECO:0000256" key="4">
    <source>
        <dbReference type="ARBA" id="ARBA00022989"/>
    </source>
</evidence>
<comment type="caution">
    <text evidence="8">The sequence shown here is derived from an EMBL/GenBank/DDBJ whole genome shotgun (WGS) entry which is preliminary data.</text>
</comment>
<feature type="transmembrane region" description="Helical" evidence="7">
    <location>
        <begin position="79"/>
        <end position="98"/>
    </location>
</feature>
<evidence type="ECO:0000313" key="9">
    <source>
        <dbReference type="Proteomes" id="UP000292685"/>
    </source>
</evidence>
<feature type="transmembrane region" description="Helical" evidence="7">
    <location>
        <begin position="335"/>
        <end position="355"/>
    </location>
</feature>
<dbReference type="Proteomes" id="UP000292685">
    <property type="component" value="Unassembled WGS sequence"/>
</dbReference>
<feature type="transmembrane region" description="Helical" evidence="7">
    <location>
        <begin position="104"/>
        <end position="123"/>
    </location>
</feature>
<keyword evidence="2" id="KW-1003">Cell membrane</keyword>
<evidence type="ECO:0000313" key="8">
    <source>
        <dbReference type="EMBL" id="RZU60541.1"/>
    </source>
</evidence>
<dbReference type="GO" id="GO:0022857">
    <property type="term" value="F:transmembrane transporter activity"/>
    <property type="evidence" value="ECO:0007669"/>
    <property type="project" value="InterPro"/>
</dbReference>
<dbReference type="RefSeq" id="WP_207219262.1">
    <property type="nucleotide sequence ID" value="NZ_SHLA01000001.1"/>
</dbReference>
<proteinExistence type="predicted"/>
<dbReference type="AlphaFoldDB" id="A0A4Q8AA64"/>
<sequence>MTVSSLRTSGDLRPLVFVGAYSAVLYSVLLIAPVIAGKLIAEFDLTPTQVGLVFSLELGAFSLATVPAYLWLRRANLKHVTIGCTLAVAVGNAVSGMVDAYPALLAARFFTALAAGSITVILLSRCSRVGNPSRAFGVFVVAQLAMGALILAVFPVLFAGVGVAAVYWTLAVLVLCCLPAARLLDGDFLRRAASAPTVVAAKGRHASRVGFVLALAALFAFYVALSGTWTFMAQVATAAGVGEDPTSLVLALATVAGIASALFASIRGDTPHRWAYLAGGYAAMGISVALLAGGPGLLRFALAAVVFKFAWTFILPYLLSTLADVGGGGGHVMNTSNLMIGSGFALGPLLGGALIEGTGGFGAMIAVSVLGVVLSGALVLWAHPRRGRGGDDDAPEAADATSAGGHRAP</sequence>
<keyword evidence="4 7" id="KW-1133">Transmembrane helix</keyword>
<feature type="transmembrane region" description="Helical" evidence="7">
    <location>
        <begin position="361"/>
        <end position="382"/>
    </location>
</feature>
<dbReference type="SUPFAM" id="SSF103473">
    <property type="entry name" value="MFS general substrate transporter"/>
    <property type="match status" value="1"/>
</dbReference>
<feature type="transmembrane region" description="Helical" evidence="7">
    <location>
        <begin position="12"/>
        <end position="32"/>
    </location>
</feature>
<accession>A0A4Q8AA64</accession>
<feature type="transmembrane region" description="Helical" evidence="7">
    <location>
        <begin position="165"/>
        <end position="184"/>
    </location>
</feature>
<feature type="transmembrane region" description="Helical" evidence="7">
    <location>
        <begin position="245"/>
        <end position="263"/>
    </location>
</feature>
<feature type="transmembrane region" description="Helical" evidence="7">
    <location>
        <begin position="275"/>
        <end position="294"/>
    </location>
</feature>
<keyword evidence="3 7" id="KW-0812">Transmembrane</keyword>
<feature type="transmembrane region" description="Helical" evidence="7">
    <location>
        <begin position="300"/>
        <end position="323"/>
    </location>
</feature>
<evidence type="ECO:0000256" key="5">
    <source>
        <dbReference type="ARBA" id="ARBA00023136"/>
    </source>
</evidence>
<feature type="region of interest" description="Disordered" evidence="6">
    <location>
        <begin position="387"/>
        <end position="409"/>
    </location>
</feature>
<name>A0A4Q8AA64_9MICC</name>
<dbReference type="PANTHER" id="PTHR43124:SF10">
    <property type="entry name" value="PURINE EFFLUX PUMP PBUE"/>
    <property type="match status" value="1"/>
</dbReference>
<dbReference type="PANTHER" id="PTHR43124">
    <property type="entry name" value="PURINE EFFLUX PUMP PBUE"/>
    <property type="match status" value="1"/>
</dbReference>
<feature type="transmembrane region" description="Helical" evidence="7">
    <location>
        <begin position="52"/>
        <end position="72"/>
    </location>
</feature>
<evidence type="ECO:0000256" key="6">
    <source>
        <dbReference type="SAM" id="MobiDB-lite"/>
    </source>
</evidence>
<comment type="subcellular location">
    <subcellularLocation>
        <location evidence="1">Cell membrane</location>
        <topology evidence="1">Multi-pass membrane protein</topology>
    </subcellularLocation>
</comment>
<evidence type="ECO:0000256" key="1">
    <source>
        <dbReference type="ARBA" id="ARBA00004651"/>
    </source>
</evidence>
<dbReference type="Pfam" id="PF07690">
    <property type="entry name" value="MFS_1"/>
    <property type="match status" value="1"/>
</dbReference>
<dbReference type="GO" id="GO:0005886">
    <property type="term" value="C:plasma membrane"/>
    <property type="evidence" value="ECO:0007669"/>
    <property type="project" value="UniProtKB-SubCell"/>
</dbReference>
<feature type="transmembrane region" description="Helical" evidence="7">
    <location>
        <begin position="135"/>
        <end position="159"/>
    </location>
</feature>
<organism evidence="8 9">
    <name type="scientific">Zhihengliuella halotolerans</name>
    <dbReference type="NCBI Taxonomy" id="370736"/>
    <lineage>
        <taxon>Bacteria</taxon>
        <taxon>Bacillati</taxon>
        <taxon>Actinomycetota</taxon>
        <taxon>Actinomycetes</taxon>
        <taxon>Micrococcales</taxon>
        <taxon>Micrococcaceae</taxon>
        <taxon>Zhihengliuella</taxon>
    </lineage>
</organism>
<dbReference type="Gene3D" id="1.20.1250.20">
    <property type="entry name" value="MFS general substrate transporter like domains"/>
    <property type="match status" value="2"/>
</dbReference>
<gene>
    <name evidence="8" type="ORF">EV380_0074</name>
</gene>
<keyword evidence="5 7" id="KW-0472">Membrane</keyword>
<evidence type="ECO:0000256" key="3">
    <source>
        <dbReference type="ARBA" id="ARBA00022692"/>
    </source>
</evidence>
<keyword evidence="9" id="KW-1185">Reference proteome</keyword>
<evidence type="ECO:0000256" key="2">
    <source>
        <dbReference type="ARBA" id="ARBA00022475"/>
    </source>
</evidence>
<evidence type="ECO:0000256" key="7">
    <source>
        <dbReference type="SAM" id="Phobius"/>
    </source>
</evidence>